<keyword evidence="1" id="KW-1133">Transmembrane helix</keyword>
<dbReference type="GO" id="GO:0005506">
    <property type="term" value="F:iron ion binding"/>
    <property type="evidence" value="ECO:0007669"/>
    <property type="project" value="InterPro"/>
</dbReference>
<keyword evidence="1" id="KW-0472">Membrane</keyword>
<comment type="caution">
    <text evidence="2">The sequence shown here is derived from an EMBL/GenBank/DDBJ whole genome shotgun (WGS) entry which is preliminary data.</text>
</comment>
<dbReference type="AlphaFoldDB" id="A0A7J7HGP0"/>
<evidence type="ECO:0000256" key="1">
    <source>
        <dbReference type="SAM" id="Phobius"/>
    </source>
</evidence>
<proteinExistence type="predicted"/>
<protein>
    <submittedName>
        <fullName evidence="2">Uncharacterized protein</fullName>
    </submittedName>
</protein>
<dbReference type="Proteomes" id="UP000593564">
    <property type="component" value="Unassembled WGS sequence"/>
</dbReference>
<evidence type="ECO:0000313" key="2">
    <source>
        <dbReference type="EMBL" id="KAF5951046.1"/>
    </source>
</evidence>
<accession>A0A7J7HGP0</accession>
<keyword evidence="1" id="KW-0812">Transmembrane</keyword>
<sequence>MPYIWGDDAEDFRPERWLNNGVFQPKSPFKFIAFHVRLQFTFFFLFTEKIIRAYIYFWQNKNENMEMERVIEFPQARGSLSQKETAFGLGHCSSGPQGVAFVIGIAVCCCLPCIIAILYAIADQEGATKEDIERLPKYKFRRIGDFEKQNGEIQYSFGGIITECNTDSPIEHVLSPENAECLHLPFSL</sequence>
<dbReference type="GO" id="GO:0004497">
    <property type="term" value="F:monooxygenase activity"/>
    <property type="evidence" value="ECO:0007669"/>
    <property type="project" value="InterPro"/>
</dbReference>
<evidence type="ECO:0000313" key="3">
    <source>
        <dbReference type="Proteomes" id="UP000593564"/>
    </source>
</evidence>
<dbReference type="SUPFAM" id="SSF48264">
    <property type="entry name" value="Cytochrome P450"/>
    <property type="match status" value="1"/>
</dbReference>
<gene>
    <name evidence="2" type="ORF">HYC85_013039</name>
</gene>
<dbReference type="EMBL" id="JACBKZ010000005">
    <property type="protein sequence ID" value="KAF5951046.1"/>
    <property type="molecule type" value="Genomic_DNA"/>
</dbReference>
<organism evidence="2 3">
    <name type="scientific">Camellia sinensis</name>
    <name type="common">Tea plant</name>
    <name type="synonym">Thea sinensis</name>
    <dbReference type="NCBI Taxonomy" id="4442"/>
    <lineage>
        <taxon>Eukaryota</taxon>
        <taxon>Viridiplantae</taxon>
        <taxon>Streptophyta</taxon>
        <taxon>Embryophyta</taxon>
        <taxon>Tracheophyta</taxon>
        <taxon>Spermatophyta</taxon>
        <taxon>Magnoliopsida</taxon>
        <taxon>eudicotyledons</taxon>
        <taxon>Gunneridae</taxon>
        <taxon>Pentapetalae</taxon>
        <taxon>asterids</taxon>
        <taxon>Ericales</taxon>
        <taxon>Theaceae</taxon>
        <taxon>Camellia</taxon>
    </lineage>
</organism>
<dbReference type="InterPro" id="IPR036396">
    <property type="entry name" value="Cyt_P450_sf"/>
</dbReference>
<keyword evidence="3" id="KW-1185">Reference proteome</keyword>
<reference evidence="2 3" key="2">
    <citation type="submission" date="2020-07" db="EMBL/GenBank/DDBJ databases">
        <title>Genome assembly of wild tea tree DASZ reveals pedigree and selection history of tea varieties.</title>
        <authorList>
            <person name="Zhang W."/>
        </authorList>
    </citation>
    <scope>NUCLEOTIDE SEQUENCE [LARGE SCALE GENOMIC DNA]</scope>
    <source>
        <strain evidence="3">cv. G240</strain>
        <tissue evidence="2">Leaf</tissue>
    </source>
</reference>
<dbReference type="GO" id="GO:0020037">
    <property type="term" value="F:heme binding"/>
    <property type="evidence" value="ECO:0007669"/>
    <property type="project" value="InterPro"/>
</dbReference>
<reference evidence="3" key="1">
    <citation type="journal article" date="2020" name="Nat. Commun.">
        <title>Genome assembly of wild tea tree DASZ reveals pedigree and selection history of tea varieties.</title>
        <authorList>
            <person name="Zhang W."/>
            <person name="Zhang Y."/>
            <person name="Qiu H."/>
            <person name="Guo Y."/>
            <person name="Wan H."/>
            <person name="Zhang X."/>
            <person name="Scossa F."/>
            <person name="Alseekh S."/>
            <person name="Zhang Q."/>
            <person name="Wang P."/>
            <person name="Xu L."/>
            <person name="Schmidt M.H."/>
            <person name="Jia X."/>
            <person name="Li D."/>
            <person name="Zhu A."/>
            <person name="Guo F."/>
            <person name="Chen W."/>
            <person name="Ni D."/>
            <person name="Usadel B."/>
            <person name="Fernie A.R."/>
            <person name="Wen W."/>
        </authorList>
    </citation>
    <scope>NUCLEOTIDE SEQUENCE [LARGE SCALE GENOMIC DNA]</scope>
    <source>
        <strain evidence="3">cv. G240</strain>
    </source>
</reference>
<name>A0A7J7HGP0_CAMSI</name>
<feature type="transmembrane region" description="Helical" evidence="1">
    <location>
        <begin position="99"/>
        <end position="122"/>
    </location>
</feature>
<dbReference type="GO" id="GO:0016705">
    <property type="term" value="F:oxidoreductase activity, acting on paired donors, with incorporation or reduction of molecular oxygen"/>
    <property type="evidence" value="ECO:0007669"/>
    <property type="project" value="InterPro"/>
</dbReference>